<evidence type="ECO:0000313" key="3">
    <source>
        <dbReference type="EMBL" id="NSL50750.1"/>
    </source>
</evidence>
<evidence type="ECO:0000313" key="4">
    <source>
        <dbReference type="Proteomes" id="UP000625804"/>
    </source>
</evidence>
<feature type="domain" description="CAP-associated" evidence="2">
    <location>
        <begin position="31"/>
        <end position="170"/>
    </location>
</feature>
<dbReference type="Pfam" id="PF14504">
    <property type="entry name" value="CAP_assoc_N"/>
    <property type="match status" value="1"/>
</dbReference>
<proteinExistence type="predicted"/>
<dbReference type="Gene3D" id="3.40.33.10">
    <property type="entry name" value="CAP"/>
    <property type="match status" value="1"/>
</dbReference>
<protein>
    <submittedName>
        <fullName evidence="3">CAP domain-containing protein</fullName>
    </submittedName>
</protein>
<sequence length="316" mass="36372">MIDSSVSKIMTLKTEKNKSFPNDKIIIYDLIGKDSKKVLELFGKPVRIDQSEYDYEWWIYNEPIEKYCQIGIENGKVVTVFVMGDQIDITPFKIGGSVRSLQSIVDINEEVDFEVDQNLYQFELTEEELATVPLVRYKDFFAQIYIDQFSDKVSSIRFLDGKTLVKMRPYALIYRGKLLSSEELDRDLLSIVEKGKEQQIFDMTNVIRIRNGLTPVEWDQATADVAYSHSKEMHDEKYFSHVSPNHGDLTNRLLNGGVTFLAAGENIAARYVDAISVVEGWQNSEGHRTTLLHKEFTHLGVGVYGDYYTQNFIKAW</sequence>
<reference evidence="3" key="1">
    <citation type="submission" date="2020-06" db="EMBL/GenBank/DDBJ databases">
        <title>A novel thermopfilic bacterium from Erzurum, Turkey.</title>
        <authorList>
            <person name="Adiguzel A."/>
            <person name="Ay H."/>
            <person name="Baltaci M.O."/>
        </authorList>
    </citation>
    <scope>NUCLEOTIDE SEQUENCE</scope>
    <source>
        <strain evidence="3">P2</strain>
    </source>
</reference>
<evidence type="ECO:0000259" key="1">
    <source>
        <dbReference type="Pfam" id="PF00188"/>
    </source>
</evidence>
<dbReference type="Pfam" id="PF00188">
    <property type="entry name" value="CAP"/>
    <property type="match status" value="1"/>
</dbReference>
<feature type="domain" description="SCP" evidence="1">
    <location>
        <begin position="202"/>
        <end position="311"/>
    </location>
</feature>
<dbReference type="PANTHER" id="PTHR31157">
    <property type="entry name" value="SCP DOMAIN-CONTAINING PROTEIN"/>
    <property type="match status" value="1"/>
</dbReference>
<dbReference type="SUPFAM" id="SSF55797">
    <property type="entry name" value="PR-1-like"/>
    <property type="match status" value="1"/>
</dbReference>
<comment type="caution">
    <text evidence="3">The sequence shown here is derived from an EMBL/GenBank/DDBJ whole genome shotgun (WGS) entry which is preliminary data.</text>
</comment>
<dbReference type="Proteomes" id="UP000625804">
    <property type="component" value="Unassembled WGS sequence"/>
</dbReference>
<dbReference type="InterPro" id="IPR035940">
    <property type="entry name" value="CAP_sf"/>
</dbReference>
<organism evidence="3 4">
    <name type="scientific">Calidifontibacillus erzurumensis</name>
    <dbReference type="NCBI Taxonomy" id="2741433"/>
    <lineage>
        <taxon>Bacteria</taxon>
        <taxon>Bacillati</taxon>
        <taxon>Bacillota</taxon>
        <taxon>Bacilli</taxon>
        <taxon>Bacillales</taxon>
        <taxon>Bacillaceae</taxon>
        <taxon>Calidifontibacillus/Schinkia group</taxon>
        <taxon>Calidifontibacillus</taxon>
    </lineage>
</organism>
<dbReference type="CDD" id="cd05379">
    <property type="entry name" value="CAP_bacterial"/>
    <property type="match status" value="1"/>
</dbReference>
<dbReference type="InterPro" id="IPR029410">
    <property type="entry name" value="CAP_assoc"/>
</dbReference>
<dbReference type="EMBL" id="JABTTE010000002">
    <property type="protein sequence ID" value="NSL50750.1"/>
    <property type="molecule type" value="Genomic_DNA"/>
</dbReference>
<dbReference type="InterPro" id="IPR014044">
    <property type="entry name" value="CAP_dom"/>
</dbReference>
<accession>A0A8J8GEG2</accession>
<dbReference type="PANTHER" id="PTHR31157:SF26">
    <property type="entry name" value="SCP-LIKE EXTRACELLULAR PROTEIN"/>
    <property type="match status" value="1"/>
</dbReference>
<evidence type="ECO:0000259" key="2">
    <source>
        <dbReference type="Pfam" id="PF14504"/>
    </source>
</evidence>
<gene>
    <name evidence="3" type="ORF">HR057_03105</name>
</gene>
<keyword evidence="4" id="KW-1185">Reference proteome</keyword>
<dbReference type="AlphaFoldDB" id="A0A8J8GEG2"/>
<name>A0A8J8GEG2_9BACI</name>